<evidence type="ECO:0008006" key="3">
    <source>
        <dbReference type="Google" id="ProtNLM"/>
    </source>
</evidence>
<reference evidence="2" key="1">
    <citation type="journal article" date="2019" name="Int. J. Syst. Evol. Microbiol.">
        <title>The Global Catalogue of Microorganisms (GCM) 10K type strain sequencing project: providing services to taxonomists for standard genome sequencing and annotation.</title>
        <authorList>
            <consortium name="The Broad Institute Genomics Platform"/>
            <consortium name="The Broad Institute Genome Sequencing Center for Infectious Disease"/>
            <person name="Wu L."/>
            <person name="Ma J."/>
        </authorList>
    </citation>
    <scope>NUCLEOTIDE SEQUENCE [LARGE SCALE GENOMIC DNA]</scope>
    <source>
        <strain evidence="2">CGMCC 4.7204</strain>
    </source>
</reference>
<gene>
    <name evidence="1" type="ORF">ACFOW8_22085</name>
</gene>
<comment type="caution">
    <text evidence="1">The sequence shown here is derived from an EMBL/GenBank/DDBJ whole genome shotgun (WGS) entry which is preliminary data.</text>
</comment>
<dbReference type="Proteomes" id="UP001595767">
    <property type="component" value="Unassembled WGS sequence"/>
</dbReference>
<proteinExistence type="predicted"/>
<dbReference type="EMBL" id="JBHSBA010000014">
    <property type="protein sequence ID" value="MFC4127622.1"/>
    <property type="molecule type" value="Genomic_DNA"/>
</dbReference>
<accession>A0ABV8L9T1</accession>
<name>A0ABV8L9T1_9NOCA</name>
<sequence length="96" mass="9949">MSAFGVEPDQLKAMATTWRREADEVGALSWSAMGAATGAGSDVLAAVRAIAEPAGHAMSSIATRFTDLAALVDRFAADIEAEDARIASEIGKLSPR</sequence>
<organism evidence="1 2">
    <name type="scientific">Nocardia rhizosphaerae</name>
    <dbReference type="NCBI Taxonomy" id="1691571"/>
    <lineage>
        <taxon>Bacteria</taxon>
        <taxon>Bacillati</taxon>
        <taxon>Actinomycetota</taxon>
        <taxon>Actinomycetes</taxon>
        <taxon>Mycobacteriales</taxon>
        <taxon>Nocardiaceae</taxon>
        <taxon>Nocardia</taxon>
    </lineage>
</organism>
<keyword evidence="2" id="KW-1185">Reference proteome</keyword>
<protein>
    <recommendedName>
        <fullName evidence="3">Excreted virulence factor EspC (Type VII ESX diderm)</fullName>
    </recommendedName>
</protein>
<evidence type="ECO:0000313" key="1">
    <source>
        <dbReference type="EMBL" id="MFC4127622.1"/>
    </source>
</evidence>
<dbReference type="RefSeq" id="WP_378553141.1">
    <property type="nucleotide sequence ID" value="NZ_JBHSBA010000014.1"/>
</dbReference>
<evidence type="ECO:0000313" key="2">
    <source>
        <dbReference type="Proteomes" id="UP001595767"/>
    </source>
</evidence>